<dbReference type="SUPFAM" id="SSF52540">
    <property type="entry name" value="P-loop containing nucleoside triphosphate hydrolases"/>
    <property type="match status" value="2"/>
</dbReference>
<sequence>MGILISGPSGIGKSALVQAVAAENKSHIFLSVNKPNEILKTQSEIQRVFEDARKKSPSILLIEDIEDWCPKRSDVINIQHIQLASTLMFEINQIHLDDLAIIIIATTRDANDLDQTLRRPSYFDFEIKLDIPTVVQKTDTLKKILLVFHHTLTHAEMFELAKLTYGYTGSTLKRLVDKVSLEKLRSSADASVAVELHFEDLKCIMKDIVPEVMDGLNYNIPEVHWTDIAGYDNVKKKLIHCIIWPLKYPDRFKHLGVSLSKGILLYGPSGCGKSMLVEAIATASKYNFMYVTSNDVSIKYVGKSEEAIKNLFLAAKRAAPCIIFFDKIESLGSSRGGLGTGGRVENRVLGQLLKAIEEVRLEMVFVIGATTLPHLVDEALLRPGRFDLKNHVALPDSETRRQMFKICLKKMQITDDVVDEELIRRTEGYSGADVNTITNLM</sequence>
<dbReference type="Gene3D" id="1.10.8.60">
    <property type="match status" value="2"/>
</dbReference>
<keyword evidence="3" id="KW-0175">Coiled coil</keyword>
<evidence type="ECO:0000256" key="2">
    <source>
        <dbReference type="ARBA" id="ARBA00022840"/>
    </source>
</evidence>
<dbReference type="PANTHER" id="PTHR23077:SF27">
    <property type="entry name" value="ATPASE FAMILY GENE 2 PROTEIN HOMOLOG A"/>
    <property type="match status" value="1"/>
</dbReference>
<dbReference type="FunFam" id="3.40.50.300:FF:001025">
    <property type="entry name" value="ATPase family, AAA domain-containing 2B"/>
    <property type="match status" value="1"/>
</dbReference>
<evidence type="ECO:0000256" key="1">
    <source>
        <dbReference type="ARBA" id="ARBA00022741"/>
    </source>
</evidence>
<dbReference type="HOGENOM" id="CLU_000688_8_5_1"/>
<evidence type="ECO:0000256" key="3">
    <source>
        <dbReference type="ARBA" id="ARBA00023054"/>
    </source>
</evidence>
<dbReference type="STRING" id="126957.T1JPC8"/>
<dbReference type="EnsemblMetazoa" id="SMAR015705-RA">
    <property type="protein sequence ID" value="SMAR015705-PA"/>
    <property type="gene ID" value="SMAR015705"/>
</dbReference>
<dbReference type="InterPro" id="IPR050168">
    <property type="entry name" value="AAA_ATPase_domain"/>
</dbReference>
<keyword evidence="1" id="KW-0547">Nucleotide-binding</keyword>
<dbReference type="GO" id="GO:0016887">
    <property type="term" value="F:ATP hydrolysis activity"/>
    <property type="evidence" value="ECO:0007669"/>
    <property type="project" value="InterPro"/>
</dbReference>
<protein>
    <recommendedName>
        <fullName evidence="4">AAA+ ATPase domain-containing protein</fullName>
    </recommendedName>
</protein>
<name>T1JPC8_STRMM</name>
<dbReference type="SMART" id="SM00382">
    <property type="entry name" value="AAA"/>
    <property type="match status" value="2"/>
</dbReference>
<dbReference type="InterPro" id="IPR003593">
    <property type="entry name" value="AAA+_ATPase"/>
</dbReference>
<dbReference type="Proteomes" id="UP000014500">
    <property type="component" value="Unassembled WGS sequence"/>
</dbReference>
<dbReference type="InterPro" id="IPR027417">
    <property type="entry name" value="P-loop_NTPase"/>
</dbReference>
<dbReference type="PANTHER" id="PTHR23077">
    <property type="entry name" value="AAA-FAMILY ATPASE"/>
    <property type="match status" value="1"/>
</dbReference>
<organism evidence="5 6">
    <name type="scientific">Strigamia maritima</name>
    <name type="common">European centipede</name>
    <name type="synonym">Geophilus maritimus</name>
    <dbReference type="NCBI Taxonomy" id="126957"/>
    <lineage>
        <taxon>Eukaryota</taxon>
        <taxon>Metazoa</taxon>
        <taxon>Ecdysozoa</taxon>
        <taxon>Arthropoda</taxon>
        <taxon>Myriapoda</taxon>
        <taxon>Chilopoda</taxon>
        <taxon>Pleurostigmophora</taxon>
        <taxon>Geophilomorpha</taxon>
        <taxon>Linotaeniidae</taxon>
        <taxon>Strigamia</taxon>
    </lineage>
</organism>
<dbReference type="Gene3D" id="3.40.50.300">
    <property type="entry name" value="P-loop containing nucleotide triphosphate hydrolases"/>
    <property type="match status" value="2"/>
</dbReference>
<evidence type="ECO:0000259" key="4">
    <source>
        <dbReference type="SMART" id="SM00382"/>
    </source>
</evidence>
<dbReference type="GO" id="GO:0005524">
    <property type="term" value="F:ATP binding"/>
    <property type="evidence" value="ECO:0007669"/>
    <property type="project" value="UniProtKB-KW"/>
</dbReference>
<proteinExistence type="predicted"/>
<evidence type="ECO:0000313" key="6">
    <source>
        <dbReference type="Proteomes" id="UP000014500"/>
    </source>
</evidence>
<dbReference type="eggNOG" id="KOG0730">
    <property type="taxonomic scope" value="Eukaryota"/>
</dbReference>
<dbReference type="OMA" id="MYIYKSH"/>
<reference evidence="5" key="2">
    <citation type="submission" date="2015-02" db="UniProtKB">
        <authorList>
            <consortium name="EnsemblMetazoa"/>
        </authorList>
    </citation>
    <scope>IDENTIFICATION</scope>
</reference>
<feature type="domain" description="AAA+ ATPase" evidence="4">
    <location>
        <begin position="259"/>
        <end position="396"/>
    </location>
</feature>
<dbReference type="InterPro" id="IPR003959">
    <property type="entry name" value="ATPase_AAA_core"/>
</dbReference>
<dbReference type="PhylomeDB" id="T1JPC8"/>
<dbReference type="Pfam" id="PF00004">
    <property type="entry name" value="AAA"/>
    <property type="match status" value="2"/>
</dbReference>
<dbReference type="EMBL" id="JH432094">
    <property type="status" value="NOT_ANNOTATED_CDS"/>
    <property type="molecule type" value="Genomic_DNA"/>
</dbReference>
<dbReference type="GO" id="GO:0005737">
    <property type="term" value="C:cytoplasm"/>
    <property type="evidence" value="ECO:0007669"/>
    <property type="project" value="TreeGrafter"/>
</dbReference>
<accession>T1JPC8</accession>
<reference evidence="6" key="1">
    <citation type="submission" date="2011-05" db="EMBL/GenBank/DDBJ databases">
        <authorList>
            <person name="Richards S.R."/>
            <person name="Qu J."/>
            <person name="Jiang H."/>
            <person name="Jhangiani S.N."/>
            <person name="Agravi P."/>
            <person name="Goodspeed R."/>
            <person name="Gross S."/>
            <person name="Mandapat C."/>
            <person name="Jackson L."/>
            <person name="Mathew T."/>
            <person name="Pu L."/>
            <person name="Thornton R."/>
            <person name="Saada N."/>
            <person name="Wilczek-Boney K.B."/>
            <person name="Lee S."/>
            <person name="Kovar C."/>
            <person name="Wu Y."/>
            <person name="Scherer S.E."/>
            <person name="Worley K.C."/>
            <person name="Muzny D.M."/>
            <person name="Gibbs R."/>
        </authorList>
    </citation>
    <scope>NUCLEOTIDE SEQUENCE</scope>
    <source>
        <strain evidence="6">Brora</strain>
    </source>
</reference>
<feature type="domain" description="AAA+ ATPase" evidence="4">
    <location>
        <begin position="2"/>
        <end position="133"/>
    </location>
</feature>
<keyword evidence="2" id="KW-0067">ATP-binding</keyword>
<keyword evidence="6" id="KW-1185">Reference proteome</keyword>
<dbReference type="AlphaFoldDB" id="T1JPC8"/>
<evidence type="ECO:0000313" key="5">
    <source>
        <dbReference type="EnsemblMetazoa" id="SMAR015705-PA"/>
    </source>
</evidence>